<gene>
    <name evidence="1" type="ORF">SJI18_00950</name>
</gene>
<dbReference type="EMBL" id="JAZHFS010000001">
    <property type="protein sequence ID" value="MEF2110871.1"/>
    <property type="molecule type" value="Genomic_DNA"/>
</dbReference>
<evidence type="ECO:0000313" key="2">
    <source>
        <dbReference type="Proteomes" id="UP001498469"/>
    </source>
</evidence>
<organism evidence="1 2">
    <name type="scientific">Clostridium frigoriphilum</name>
    <dbReference type="NCBI Taxonomy" id="443253"/>
    <lineage>
        <taxon>Bacteria</taxon>
        <taxon>Bacillati</taxon>
        <taxon>Bacillota</taxon>
        <taxon>Clostridia</taxon>
        <taxon>Eubacteriales</taxon>
        <taxon>Clostridiaceae</taxon>
        <taxon>Clostridium</taxon>
    </lineage>
</organism>
<dbReference type="Proteomes" id="UP001498469">
    <property type="component" value="Unassembled WGS sequence"/>
</dbReference>
<protein>
    <submittedName>
        <fullName evidence="1">Uncharacterized protein</fullName>
    </submittedName>
</protein>
<evidence type="ECO:0000313" key="1">
    <source>
        <dbReference type="EMBL" id="MEF2110871.1"/>
    </source>
</evidence>
<name>A0ABU7UIT3_9CLOT</name>
<keyword evidence="2" id="KW-1185">Reference proteome</keyword>
<comment type="caution">
    <text evidence="1">The sequence shown here is derived from an EMBL/GenBank/DDBJ whole genome shotgun (WGS) entry which is preliminary data.</text>
</comment>
<proteinExistence type="predicted"/>
<accession>A0ABU7UIT3</accession>
<sequence>MKNEIVQAIIELKQAEQNFQYADEEFVEVAIHQLRATECKVNLLLALRLEEKKKADSLVKNPLKIDWLKKLSIDSIPQKRRVIKRKIKTETVNVGNIDAKHLMTIGKNF</sequence>
<reference evidence="1 2" key="1">
    <citation type="submission" date="2023-11" db="EMBL/GenBank/DDBJ databases">
        <title>Draft genome sequence of a psychrophilic Clostridium strain from permafrost water brine.</title>
        <authorList>
            <person name="Shcherbakova V.A."/>
            <person name="Trubitsyn V.E."/>
            <person name="Zakharyuk A.G."/>
        </authorList>
    </citation>
    <scope>NUCLEOTIDE SEQUENCE [LARGE SCALE GENOMIC DNA]</scope>
    <source>
        <strain evidence="1 2">14F</strain>
    </source>
</reference>
<dbReference type="RefSeq" id="WP_216247486.1">
    <property type="nucleotide sequence ID" value="NZ_JAZHFS010000001.1"/>
</dbReference>